<organism evidence="2 3">
    <name type="scientific">Streptomyces niphimycinicus</name>
    <dbReference type="NCBI Taxonomy" id="2842201"/>
    <lineage>
        <taxon>Bacteria</taxon>
        <taxon>Bacillati</taxon>
        <taxon>Actinomycetota</taxon>
        <taxon>Actinomycetes</taxon>
        <taxon>Kitasatosporales</taxon>
        <taxon>Streptomycetaceae</taxon>
        <taxon>Streptomyces</taxon>
    </lineage>
</organism>
<accession>A0ABS6CU50</accession>
<feature type="chain" id="PRO_5046700501" evidence="1">
    <location>
        <begin position="22"/>
        <end position="77"/>
    </location>
</feature>
<reference evidence="2 3" key="1">
    <citation type="submission" date="2021-06" db="EMBL/GenBank/DDBJ databases">
        <authorList>
            <person name="Pan X."/>
        </authorList>
    </citation>
    <scope>NUCLEOTIDE SEQUENCE [LARGE SCALE GENOMIC DNA]</scope>
    <source>
        <strain evidence="2 3">4503</strain>
    </source>
</reference>
<evidence type="ECO:0000313" key="3">
    <source>
        <dbReference type="Proteomes" id="UP000720508"/>
    </source>
</evidence>
<name>A0ABS6CU50_9ACTN</name>
<keyword evidence="1" id="KW-0732">Signal</keyword>
<dbReference type="RefSeq" id="WP_216346910.1">
    <property type="nucleotide sequence ID" value="NZ_JAHLEM010000723.1"/>
</dbReference>
<dbReference type="Proteomes" id="UP000720508">
    <property type="component" value="Unassembled WGS sequence"/>
</dbReference>
<evidence type="ECO:0000256" key="1">
    <source>
        <dbReference type="SAM" id="SignalP"/>
    </source>
</evidence>
<protein>
    <submittedName>
        <fullName evidence="2">Uncharacterized protein</fullName>
    </submittedName>
</protein>
<sequence>MRRLRRFLAVVGAAGVMGAMAAPVASGRPSQAAVETPPVHTQQHTVTLITGDTVSVSTGADGKYAVEVERGAGREPG</sequence>
<keyword evidence="3" id="KW-1185">Reference proteome</keyword>
<feature type="signal peptide" evidence="1">
    <location>
        <begin position="1"/>
        <end position="21"/>
    </location>
</feature>
<dbReference type="EMBL" id="JAHLEM010000723">
    <property type="protein sequence ID" value="MBU3870241.1"/>
    <property type="molecule type" value="Genomic_DNA"/>
</dbReference>
<evidence type="ECO:0000313" key="2">
    <source>
        <dbReference type="EMBL" id="MBU3870241.1"/>
    </source>
</evidence>
<gene>
    <name evidence="2" type="ORF">KN815_41225</name>
</gene>
<proteinExistence type="predicted"/>
<comment type="caution">
    <text evidence="2">The sequence shown here is derived from an EMBL/GenBank/DDBJ whole genome shotgun (WGS) entry which is preliminary data.</text>
</comment>